<evidence type="ECO:0000313" key="4">
    <source>
        <dbReference type="Proteomes" id="UP000789595"/>
    </source>
</evidence>
<organism evidence="3 4">
    <name type="scientific">Pelagomonas calceolata</name>
    <dbReference type="NCBI Taxonomy" id="35677"/>
    <lineage>
        <taxon>Eukaryota</taxon>
        <taxon>Sar</taxon>
        <taxon>Stramenopiles</taxon>
        <taxon>Ochrophyta</taxon>
        <taxon>Pelagophyceae</taxon>
        <taxon>Pelagomonadales</taxon>
        <taxon>Pelagomonadaceae</taxon>
        <taxon>Pelagomonas</taxon>
    </lineage>
</organism>
<dbReference type="OrthoDB" id="10572050at2759"/>
<reference evidence="3" key="1">
    <citation type="submission" date="2021-11" db="EMBL/GenBank/DDBJ databases">
        <authorList>
            <consortium name="Genoscope - CEA"/>
            <person name="William W."/>
        </authorList>
    </citation>
    <scope>NUCLEOTIDE SEQUENCE</scope>
</reference>
<feature type="transmembrane region" description="Helical" evidence="2">
    <location>
        <begin position="219"/>
        <end position="237"/>
    </location>
</feature>
<accession>A0A8J2S3D7</accession>
<feature type="region of interest" description="Disordered" evidence="1">
    <location>
        <begin position="100"/>
        <end position="136"/>
    </location>
</feature>
<keyword evidence="2" id="KW-0472">Membrane</keyword>
<dbReference type="Proteomes" id="UP000789595">
    <property type="component" value="Unassembled WGS sequence"/>
</dbReference>
<evidence type="ECO:0000313" key="3">
    <source>
        <dbReference type="EMBL" id="CAH0364223.1"/>
    </source>
</evidence>
<protein>
    <submittedName>
        <fullName evidence="3">Uncharacterized protein</fullName>
    </submittedName>
</protein>
<evidence type="ECO:0000256" key="1">
    <source>
        <dbReference type="SAM" id="MobiDB-lite"/>
    </source>
</evidence>
<feature type="compositionally biased region" description="Basic and acidic residues" evidence="1">
    <location>
        <begin position="48"/>
        <end position="70"/>
    </location>
</feature>
<keyword evidence="4" id="KW-1185">Reference proteome</keyword>
<proteinExistence type="predicted"/>
<feature type="region of interest" description="Disordered" evidence="1">
    <location>
        <begin position="1"/>
        <end position="31"/>
    </location>
</feature>
<evidence type="ECO:0000256" key="2">
    <source>
        <dbReference type="SAM" id="Phobius"/>
    </source>
</evidence>
<feature type="region of interest" description="Disordered" evidence="1">
    <location>
        <begin position="44"/>
        <end position="83"/>
    </location>
</feature>
<comment type="caution">
    <text evidence="3">The sequence shown here is derived from an EMBL/GenBank/DDBJ whole genome shotgun (WGS) entry which is preliminary data.</text>
</comment>
<keyword evidence="2" id="KW-0812">Transmembrane</keyword>
<keyword evidence="2" id="KW-1133">Transmembrane helix</keyword>
<dbReference type="EMBL" id="CAKKNE010000001">
    <property type="protein sequence ID" value="CAH0364223.1"/>
    <property type="molecule type" value="Genomic_DNA"/>
</dbReference>
<name>A0A8J2S3D7_9STRA</name>
<gene>
    <name evidence="3" type="ORF">PECAL_1P05770</name>
</gene>
<feature type="transmembrane region" description="Helical" evidence="2">
    <location>
        <begin position="182"/>
        <end position="199"/>
    </location>
</feature>
<sequence length="335" mass="36508">MWNNYFEEQRSGSPRAEPTSPPPQHCPGCGQRLDVCACAPSQDSYAAPRHEAVKTPDQHYSESLRADLHTKPRRAPSPASRARFEAASVELNSELRGAAAAIDRIRTPPKRPSPQGSVTSETSRQKKTRKPPLPRRLDGRIVGARASPVRRAPSPAPVARVPVPRPAAPVPLRPVRTWDHSAWAAAVLVVLITLSLHYAPAYRNIVDQYMGISREGGNASALLYLLPLALLIVYDAAHNPLHRFFPFPDRWANYVLRVAGGYGIVQVLAQDLGLKTGAVQRDLVQAEGVQFLLLWGGAFAVTGHRSEGLVAALLYFVLKHHVSAGETSSVCFEGV</sequence>
<dbReference type="AlphaFoldDB" id="A0A8J2S3D7"/>